<evidence type="ECO:0000256" key="1">
    <source>
        <dbReference type="ARBA" id="ARBA00003041"/>
    </source>
</evidence>
<dbReference type="PANTHER" id="PTHR34982">
    <property type="entry name" value="YOP PROTEINS TRANSLOCATION PROTEIN L"/>
    <property type="match status" value="1"/>
</dbReference>
<evidence type="ECO:0000256" key="6">
    <source>
        <dbReference type="ARBA" id="ARBA00022927"/>
    </source>
</evidence>
<dbReference type="Proteomes" id="UP000057737">
    <property type="component" value="Unassembled WGS sequence"/>
</dbReference>
<dbReference type="Pfam" id="PF02108">
    <property type="entry name" value="FliH"/>
    <property type="match status" value="1"/>
</dbReference>
<evidence type="ECO:0000256" key="2">
    <source>
        <dbReference type="ARBA" id="ARBA00006602"/>
    </source>
</evidence>
<dbReference type="OrthoDB" id="8221108at2"/>
<keyword evidence="10" id="KW-1185">Reference proteome</keyword>
<evidence type="ECO:0000259" key="8">
    <source>
        <dbReference type="Pfam" id="PF02108"/>
    </source>
</evidence>
<comment type="caution">
    <text evidence="9">The sequence shown here is derived from an EMBL/GenBank/DDBJ whole genome shotgun (WGS) entry which is preliminary data.</text>
</comment>
<organism evidence="9 10">
    <name type="scientific">Bradyrhizobium macuxiense</name>
    <dbReference type="NCBI Taxonomy" id="1755647"/>
    <lineage>
        <taxon>Bacteria</taxon>
        <taxon>Pseudomonadati</taxon>
        <taxon>Pseudomonadota</taxon>
        <taxon>Alphaproteobacteria</taxon>
        <taxon>Hyphomicrobiales</taxon>
        <taxon>Nitrobacteraceae</taxon>
        <taxon>Bradyrhizobium</taxon>
    </lineage>
</organism>
<keyword evidence="5" id="KW-1005">Bacterial flagellum biogenesis</keyword>
<evidence type="ECO:0000256" key="5">
    <source>
        <dbReference type="ARBA" id="ARBA00022795"/>
    </source>
</evidence>
<proteinExistence type="inferred from homology"/>
<dbReference type="PANTHER" id="PTHR34982:SF1">
    <property type="entry name" value="FLAGELLAR ASSEMBLY PROTEIN FLIH"/>
    <property type="match status" value="1"/>
</dbReference>
<comment type="function">
    <text evidence="1">Needed for flagellar regrowth and assembly.</text>
</comment>
<reference evidence="9 10" key="1">
    <citation type="submission" date="2015-11" db="EMBL/GenBank/DDBJ databases">
        <title>Draft Genome Sequence of the Strain BR 10303 (Bradyrhizobium sp.) isolated from nodules of Centrolobium paraense.</title>
        <authorList>
            <person name="Zelli J.E."/>
            <person name="Simoes-Araujo J.L."/>
            <person name="Barauna A.C."/>
            <person name="Silva K."/>
        </authorList>
    </citation>
    <scope>NUCLEOTIDE SEQUENCE [LARGE SCALE GENOMIC DNA]</scope>
    <source>
        <strain evidence="9 10">BR 10303</strain>
    </source>
</reference>
<name>A0A120FQA6_9BRAD</name>
<dbReference type="GO" id="GO:0044781">
    <property type="term" value="P:bacterial-type flagellum organization"/>
    <property type="evidence" value="ECO:0007669"/>
    <property type="project" value="UniProtKB-KW"/>
</dbReference>
<keyword evidence="6" id="KW-0653">Protein transport</keyword>
<feature type="domain" description="Flagellar assembly protein FliH/Type III secretion system HrpE" evidence="8">
    <location>
        <begin position="74"/>
        <end position="193"/>
    </location>
</feature>
<evidence type="ECO:0000313" key="9">
    <source>
        <dbReference type="EMBL" id="KWV58249.1"/>
    </source>
</evidence>
<keyword evidence="4" id="KW-0813">Transport</keyword>
<dbReference type="RefSeq" id="WP_082747466.1">
    <property type="nucleotide sequence ID" value="NZ_LNCU01000039.1"/>
</dbReference>
<dbReference type="EMBL" id="LNCU01000039">
    <property type="protein sequence ID" value="KWV58249.1"/>
    <property type="molecule type" value="Genomic_DNA"/>
</dbReference>
<evidence type="ECO:0000256" key="7">
    <source>
        <dbReference type="ARBA" id="ARBA00023225"/>
    </source>
</evidence>
<comment type="similarity">
    <text evidence="2">Belongs to the FliH family.</text>
</comment>
<accession>A0A120FQA6</accession>
<evidence type="ECO:0000256" key="3">
    <source>
        <dbReference type="ARBA" id="ARBA00016507"/>
    </source>
</evidence>
<dbReference type="GO" id="GO:0005829">
    <property type="term" value="C:cytosol"/>
    <property type="evidence" value="ECO:0007669"/>
    <property type="project" value="TreeGrafter"/>
</dbReference>
<dbReference type="InterPro" id="IPR051472">
    <property type="entry name" value="T3SS_Stator/FliH"/>
</dbReference>
<keyword evidence="7" id="KW-1006">Bacterial flagellum protein export</keyword>
<evidence type="ECO:0000256" key="4">
    <source>
        <dbReference type="ARBA" id="ARBA00022448"/>
    </source>
</evidence>
<dbReference type="InterPro" id="IPR018035">
    <property type="entry name" value="Flagellar_FliH/T3SS_HrpE"/>
</dbReference>
<gene>
    <name evidence="9" type="ORF">AS156_36250</name>
</gene>
<protein>
    <recommendedName>
        <fullName evidence="3">Flagellar assembly protein FliH</fullName>
    </recommendedName>
</protein>
<dbReference type="CDD" id="cd06503">
    <property type="entry name" value="ATP-synt_Fo_b"/>
    <property type="match status" value="1"/>
</dbReference>
<sequence length="207" mass="22087">MVALVRLTSETISVLGPGQILPAASAQALLHAEQLLTQAQRDAEALVEEARMSASRIEAAARAAGLKEAQVTIQQRLAAIAVESLRVMEQNKERIVDLGLQIARRIIDATAPDETAVQIALRSLRVVGHSPVVRLRVAPSLVETVRGRVDEIVPAVTSRAVVEVISDPRINDAGCILETDAGLVDATIESQLTLIESGLRKSLEASK</sequence>
<dbReference type="AlphaFoldDB" id="A0A120FQA6"/>
<dbReference type="GO" id="GO:0015031">
    <property type="term" value="P:protein transport"/>
    <property type="evidence" value="ECO:0007669"/>
    <property type="project" value="UniProtKB-KW"/>
</dbReference>
<evidence type="ECO:0000313" key="10">
    <source>
        <dbReference type="Proteomes" id="UP000057737"/>
    </source>
</evidence>